<keyword evidence="2" id="KW-0732">Signal</keyword>
<gene>
    <name evidence="3" type="ORF">CITCOLO1_LOCUS8845</name>
</gene>
<feature type="compositionally biased region" description="Gly residues" evidence="1">
    <location>
        <begin position="74"/>
        <end position="102"/>
    </location>
</feature>
<feature type="region of interest" description="Disordered" evidence="1">
    <location>
        <begin position="66"/>
        <end position="102"/>
    </location>
</feature>
<dbReference type="Proteomes" id="UP001642487">
    <property type="component" value="Chromosome 3"/>
</dbReference>
<evidence type="ECO:0000313" key="3">
    <source>
        <dbReference type="EMBL" id="CAK9316961.1"/>
    </source>
</evidence>
<dbReference type="PANTHER" id="PTHR36245:SF7">
    <property type="entry name" value="GLYCINE-RICH PROTEIN"/>
    <property type="match status" value="1"/>
</dbReference>
<protein>
    <recommendedName>
        <fullName evidence="5">Glycine-rich protein</fullName>
    </recommendedName>
</protein>
<dbReference type="PANTHER" id="PTHR36245">
    <property type="entry name" value="GLYCINE-RICH PROTEIN DOT1-LIKE"/>
    <property type="match status" value="1"/>
</dbReference>
<keyword evidence="4" id="KW-1185">Reference proteome</keyword>
<reference evidence="3 4" key="1">
    <citation type="submission" date="2024-03" db="EMBL/GenBank/DDBJ databases">
        <authorList>
            <person name="Gkanogiannis A."/>
            <person name="Becerra Lopez-Lavalle L."/>
        </authorList>
    </citation>
    <scope>NUCLEOTIDE SEQUENCE [LARGE SCALE GENOMIC DNA]</scope>
</reference>
<proteinExistence type="predicted"/>
<name>A0ABP0YBK8_9ROSI</name>
<organism evidence="3 4">
    <name type="scientific">Citrullus colocynthis</name>
    <name type="common">colocynth</name>
    <dbReference type="NCBI Taxonomy" id="252529"/>
    <lineage>
        <taxon>Eukaryota</taxon>
        <taxon>Viridiplantae</taxon>
        <taxon>Streptophyta</taxon>
        <taxon>Embryophyta</taxon>
        <taxon>Tracheophyta</taxon>
        <taxon>Spermatophyta</taxon>
        <taxon>Magnoliopsida</taxon>
        <taxon>eudicotyledons</taxon>
        <taxon>Gunneridae</taxon>
        <taxon>Pentapetalae</taxon>
        <taxon>rosids</taxon>
        <taxon>fabids</taxon>
        <taxon>Cucurbitales</taxon>
        <taxon>Cucurbitaceae</taxon>
        <taxon>Benincaseae</taxon>
        <taxon>Citrullus</taxon>
    </lineage>
</organism>
<dbReference type="EMBL" id="OZ021737">
    <property type="protein sequence ID" value="CAK9316961.1"/>
    <property type="molecule type" value="Genomic_DNA"/>
</dbReference>
<sequence length="172" mass="18130">MGRRKGIILIFLMFCSTMAISSAALQQQIFPTESNYQQKTYTRKHGKDGVTNQIDRRYSASPVTVSNGIRRGTAGHGSAGRGSAAGGGGENGGGSRPHTGGGTAVIPVYAAGSAQARHRQGRPHNAGNRYENNMGLLTAAVLAAMLISIEFSDIRAVSIGTQEHCYKFTCAD</sequence>
<accession>A0ABP0YBK8</accession>
<feature type="signal peptide" evidence="2">
    <location>
        <begin position="1"/>
        <end position="23"/>
    </location>
</feature>
<evidence type="ECO:0000313" key="4">
    <source>
        <dbReference type="Proteomes" id="UP001642487"/>
    </source>
</evidence>
<feature type="chain" id="PRO_5047360936" description="Glycine-rich protein" evidence="2">
    <location>
        <begin position="24"/>
        <end position="172"/>
    </location>
</feature>
<evidence type="ECO:0000256" key="1">
    <source>
        <dbReference type="SAM" id="MobiDB-lite"/>
    </source>
</evidence>
<evidence type="ECO:0000256" key="2">
    <source>
        <dbReference type="SAM" id="SignalP"/>
    </source>
</evidence>
<evidence type="ECO:0008006" key="5">
    <source>
        <dbReference type="Google" id="ProtNLM"/>
    </source>
</evidence>